<evidence type="ECO:0000256" key="16">
    <source>
        <dbReference type="RuleBase" id="RU004334"/>
    </source>
</evidence>
<gene>
    <name evidence="20" type="primary">ecR-A</name>
</gene>
<dbReference type="FunFam" id="3.30.50.10:FF:000031">
    <property type="entry name" value="Ecdysone receptor A1"/>
    <property type="match status" value="1"/>
</dbReference>
<evidence type="ECO:0000259" key="19">
    <source>
        <dbReference type="PROSITE" id="PS51843"/>
    </source>
</evidence>
<dbReference type="PROSITE" id="PS51030">
    <property type="entry name" value="NUCLEAR_REC_DBD_2"/>
    <property type="match status" value="1"/>
</dbReference>
<dbReference type="PANTHER" id="PTHR24082:SF507">
    <property type="entry name" value="BILE ACID RECEPTOR-RELATED"/>
    <property type="match status" value="1"/>
</dbReference>
<keyword evidence="7 16" id="KW-0805">Transcription regulation</keyword>
<dbReference type="FunFam" id="1.10.565.10:FF:000030">
    <property type="entry name" value="Ecdysone receptor (Isoform A)"/>
    <property type="match status" value="1"/>
</dbReference>
<dbReference type="InterPro" id="IPR001723">
    <property type="entry name" value="Nuclear_hrmn_rcpt"/>
</dbReference>
<comment type="similarity">
    <text evidence="2">Belongs to the nuclear hormone receptor family. NR1 subfamily.</text>
</comment>
<protein>
    <recommendedName>
        <fullName evidence="3">Ecdysone receptor</fullName>
    </recommendedName>
    <alternativeName>
        <fullName evidence="12">20-hydroxy-ecdysone receptor</fullName>
    </alternativeName>
    <alternativeName>
        <fullName evidence="13">EcRH</fullName>
    </alternativeName>
    <alternativeName>
        <fullName evidence="14">Ecdysteroid receptor</fullName>
    </alternativeName>
    <alternativeName>
        <fullName evidence="15">Nuclear receptor subfamily 1 group H member 1</fullName>
    </alternativeName>
</protein>
<feature type="domain" description="Nuclear receptor" evidence="18">
    <location>
        <begin position="205"/>
        <end position="280"/>
    </location>
</feature>
<organism evidence="20">
    <name type="scientific">Blattella germanica</name>
    <name type="common">German cockroach</name>
    <name type="synonym">Blatta germanica</name>
    <dbReference type="NCBI Taxonomy" id="6973"/>
    <lineage>
        <taxon>Eukaryota</taxon>
        <taxon>Metazoa</taxon>
        <taxon>Ecdysozoa</taxon>
        <taxon>Arthropoda</taxon>
        <taxon>Hexapoda</taxon>
        <taxon>Insecta</taxon>
        <taxon>Pterygota</taxon>
        <taxon>Neoptera</taxon>
        <taxon>Polyneoptera</taxon>
        <taxon>Dictyoptera</taxon>
        <taxon>Blattodea</taxon>
        <taxon>Blaberoidea</taxon>
        <taxon>Blattellidae</taxon>
        <taxon>Blattella</taxon>
    </lineage>
</organism>
<keyword evidence="6 16" id="KW-0862">Zinc</keyword>
<dbReference type="Gene3D" id="3.30.50.10">
    <property type="entry name" value="Erythroid Transcription Factor GATA-1, subunit A"/>
    <property type="match status" value="1"/>
</dbReference>
<evidence type="ECO:0000256" key="7">
    <source>
        <dbReference type="ARBA" id="ARBA00023015"/>
    </source>
</evidence>
<dbReference type="GO" id="GO:0000978">
    <property type="term" value="F:RNA polymerase II cis-regulatory region sequence-specific DNA binding"/>
    <property type="evidence" value="ECO:0007669"/>
    <property type="project" value="TreeGrafter"/>
</dbReference>
<dbReference type="Gene3D" id="1.10.565.10">
    <property type="entry name" value="Retinoid X Receptor"/>
    <property type="match status" value="1"/>
</dbReference>
<evidence type="ECO:0000256" key="8">
    <source>
        <dbReference type="ARBA" id="ARBA00023125"/>
    </source>
</evidence>
<dbReference type="PROSITE" id="PS51843">
    <property type="entry name" value="NR_LBD"/>
    <property type="match status" value="1"/>
</dbReference>
<evidence type="ECO:0000256" key="6">
    <source>
        <dbReference type="ARBA" id="ARBA00022833"/>
    </source>
</evidence>
<dbReference type="GO" id="GO:0045944">
    <property type="term" value="P:positive regulation of transcription by RNA polymerase II"/>
    <property type="evidence" value="ECO:0007669"/>
    <property type="project" value="TreeGrafter"/>
</dbReference>
<evidence type="ECO:0000256" key="2">
    <source>
        <dbReference type="ARBA" id="ARBA00008092"/>
    </source>
</evidence>
<feature type="compositionally biased region" description="Low complexity" evidence="17">
    <location>
        <begin position="151"/>
        <end position="168"/>
    </location>
</feature>
<dbReference type="InterPro" id="IPR003069">
    <property type="entry name" value="Ecdystd_rcpt"/>
</dbReference>
<feature type="compositionally biased region" description="Low complexity" evidence="17">
    <location>
        <begin position="77"/>
        <end position="89"/>
    </location>
</feature>
<keyword evidence="9 16" id="KW-0804">Transcription</keyword>
<dbReference type="GO" id="GO:0000122">
    <property type="term" value="P:negative regulation of transcription by RNA polymerase II"/>
    <property type="evidence" value="ECO:0007669"/>
    <property type="project" value="TreeGrafter"/>
</dbReference>
<dbReference type="PROSITE" id="PS00031">
    <property type="entry name" value="NUCLEAR_REC_DBD_1"/>
    <property type="match status" value="1"/>
</dbReference>
<dbReference type="PRINTS" id="PR00398">
    <property type="entry name" value="STRDHORMONER"/>
</dbReference>
<feature type="domain" description="NR LBD" evidence="19">
    <location>
        <begin position="337"/>
        <end position="570"/>
    </location>
</feature>
<evidence type="ECO:0000256" key="1">
    <source>
        <dbReference type="ARBA" id="ARBA00004123"/>
    </source>
</evidence>
<sequence length="570" mass="62384">MDLKHEIIYRVGGGGGGGAGTIMKAGLGGLGGGGASGNCLSEELLLSSVKTEPRVHSPCDPNTAPATPGVDLGHHLTSSATATSGVTPSGSGGGSAATTPNGGSLFSGITSSNKRPRPDDWLSSPSPGSAGPLPPLTPSPGPPGHPYTVISNGYSSPMSSGSYDPYSPNGKLGREDLSPQSSLNGHSFDGCDAKKKKGPAPRQQEELCLVCGDRASGYHYNALTCEGCKGFFRRSITKNAVYQCKYGNNCEIDMYMRRKCQECRLKKCLSVGMRPECVVPEYQCAVKRKEKKAQKDKDKPNSTTNGSPEVVMMKETGTKVEPEKLPTVNGVKPVSPEQEELITRLVYFQNEYEQPSEEDLKRITNQPTEGEDQSDLKFRHITEITILTVQLIVEFAKRLPGFDKLLREDQIALLKACSSEVMMFRMARRYDVNSDSILFANNQPYTRDSYSLAGLGETIEDMLRFCRQMYAMKVDNAEYALLTAIVIFSDRPSLIEGWKVEKIQEIYLEALKAYVDNRRRPRSGTIFAKLLSVLTELRTLGNQNSEMCFSLKLKNKELPPFLAEIWDLTP</sequence>
<dbReference type="GO" id="GO:0030154">
    <property type="term" value="P:cell differentiation"/>
    <property type="evidence" value="ECO:0007669"/>
    <property type="project" value="TreeGrafter"/>
</dbReference>
<dbReference type="InterPro" id="IPR035500">
    <property type="entry name" value="NHR-like_dom_sf"/>
</dbReference>
<dbReference type="PANTHER" id="PTHR24082">
    <property type="entry name" value="NUCLEAR HORMONE RECEPTOR"/>
    <property type="match status" value="1"/>
</dbReference>
<dbReference type="Pfam" id="PF00104">
    <property type="entry name" value="Hormone_recep"/>
    <property type="match status" value="1"/>
</dbReference>
<dbReference type="InterPro" id="IPR013088">
    <property type="entry name" value="Znf_NHR/GATA"/>
</dbReference>
<proteinExistence type="evidence at transcript level"/>
<dbReference type="PRINTS" id="PR00047">
    <property type="entry name" value="STROIDFINGER"/>
</dbReference>
<dbReference type="GO" id="GO:0090575">
    <property type="term" value="C:RNA polymerase II transcription regulator complex"/>
    <property type="evidence" value="ECO:0007669"/>
    <property type="project" value="TreeGrafter"/>
</dbReference>
<dbReference type="Pfam" id="PF00105">
    <property type="entry name" value="zf-C4"/>
    <property type="match status" value="1"/>
</dbReference>
<dbReference type="GO" id="GO:0035076">
    <property type="term" value="P:ecdysone receptor signaling pathway"/>
    <property type="evidence" value="ECO:0007669"/>
    <property type="project" value="InterPro"/>
</dbReference>
<feature type="region of interest" description="Disordered" evidence="17">
    <location>
        <begin position="51"/>
        <end position="198"/>
    </location>
</feature>
<dbReference type="InterPro" id="IPR001628">
    <property type="entry name" value="Znf_hrmn_rcpt"/>
</dbReference>
<evidence type="ECO:0000256" key="9">
    <source>
        <dbReference type="ARBA" id="ARBA00023163"/>
    </source>
</evidence>
<reference evidence="20" key="1">
    <citation type="journal article" date="2006" name="Dev. Biol.">
        <title>Functions of the ecdysone receptor isoform-A in the hemimetabolous insect Blattella germanica revealed by systemic RNAi in vivo.</title>
        <authorList>
            <person name="Cruz J."/>
            <person name="Mane-Padros D."/>
            <person name="Belles X."/>
            <person name="Martin D."/>
        </authorList>
    </citation>
    <scope>NUCLEOTIDE SEQUENCE</scope>
</reference>
<dbReference type="InterPro" id="IPR000536">
    <property type="entry name" value="Nucl_hrmn_rcpt_lig-bd"/>
</dbReference>
<evidence type="ECO:0000256" key="17">
    <source>
        <dbReference type="SAM" id="MobiDB-lite"/>
    </source>
</evidence>
<evidence type="ECO:0000259" key="18">
    <source>
        <dbReference type="PROSITE" id="PS51030"/>
    </source>
</evidence>
<dbReference type="SUPFAM" id="SSF57716">
    <property type="entry name" value="Glucocorticoid receptor-like (DNA-binding domain)"/>
    <property type="match status" value="1"/>
</dbReference>
<dbReference type="InterPro" id="IPR050234">
    <property type="entry name" value="Nuclear_hormone_rcpt_NR1"/>
</dbReference>
<evidence type="ECO:0000256" key="12">
    <source>
        <dbReference type="ARBA" id="ARBA00029963"/>
    </source>
</evidence>
<feature type="compositionally biased region" description="Pro residues" evidence="17">
    <location>
        <begin position="132"/>
        <end position="145"/>
    </location>
</feature>
<keyword evidence="11 16" id="KW-0539">Nucleus</keyword>
<feature type="region of interest" description="Disordered" evidence="17">
    <location>
        <begin position="290"/>
        <end position="332"/>
    </location>
</feature>
<evidence type="ECO:0000256" key="14">
    <source>
        <dbReference type="ARBA" id="ARBA00033003"/>
    </source>
</evidence>
<dbReference type="SMART" id="SM00399">
    <property type="entry name" value="ZnF_C4"/>
    <property type="match status" value="1"/>
</dbReference>
<evidence type="ECO:0000256" key="15">
    <source>
        <dbReference type="ARBA" id="ARBA00033286"/>
    </source>
</evidence>
<keyword evidence="5 16" id="KW-0863">Zinc-finger</keyword>
<evidence type="ECO:0000256" key="5">
    <source>
        <dbReference type="ARBA" id="ARBA00022771"/>
    </source>
</evidence>
<evidence type="ECO:0000313" key="20">
    <source>
        <dbReference type="EMBL" id="CAJ01677.1"/>
    </source>
</evidence>
<evidence type="ECO:0000256" key="13">
    <source>
        <dbReference type="ARBA" id="ARBA00030794"/>
    </source>
</evidence>
<accession>Q2L3W9</accession>
<evidence type="ECO:0000256" key="3">
    <source>
        <dbReference type="ARBA" id="ARBA00022052"/>
    </source>
</evidence>
<dbReference type="PRINTS" id="PR01283">
    <property type="entry name" value="ECDYSTEROIDR"/>
</dbReference>
<dbReference type="EMBL" id="AM039690">
    <property type="protein sequence ID" value="CAJ01677.1"/>
    <property type="molecule type" value="mRNA"/>
</dbReference>
<dbReference type="GO" id="GO:0035100">
    <property type="term" value="F:ecdysone binding"/>
    <property type="evidence" value="ECO:0007669"/>
    <property type="project" value="InterPro"/>
</dbReference>
<comment type="subcellular location">
    <subcellularLocation>
        <location evidence="1 16">Nucleus</location>
    </subcellularLocation>
</comment>
<dbReference type="GO" id="GO:0004879">
    <property type="term" value="F:nuclear receptor activity"/>
    <property type="evidence" value="ECO:0007669"/>
    <property type="project" value="InterPro"/>
</dbReference>
<keyword evidence="4 16" id="KW-0479">Metal-binding</keyword>
<dbReference type="CDD" id="cd07161">
    <property type="entry name" value="NR_DBD_EcR"/>
    <property type="match status" value="1"/>
</dbReference>
<keyword evidence="8 16" id="KW-0238">DNA-binding</keyword>
<evidence type="ECO:0000256" key="10">
    <source>
        <dbReference type="ARBA" id="ARBA00023170"/>
    </source>
</evidence>
<dbReference type="InterPro" id="IPR041889">
    <property type="entry name" value="NR_LBD_EcR"/>
</dbReference>
<evidence type="ECO:0000256" key="11">
    <source>
        <dbReference type="ARBA" id="ARBA00023242"/>
    </source>
</evidence>
<name>Q2L3W9_BLAGE</name>
<feature type="compositionally biased region" description="Low complexity" evidence="17">
    <location>
        <begin position="122"/>
        <end position="131"/>
    </location>
</feature>
<keyword evidence="10 16" id="KW-0675">Receptor</keyword>
<dbReference type="CDD" id="cd06938">
    <property type="entry name" value="NR_LBD_EcR"/>
    <property type="match status" value="1"/>
</dbReference>
<dbReference type="SUPFAM" id="SSF48508">
    <property type="entry name" value="Nuclear receptor ligand-binding domain"/>
    <property type="match status" value="1"/>
</dbReference>
<dbReference type="SMART" id="SM00430">
    <property type="entry name" value="HOLI"/>
    <property type="match status" value="1"/>
</dbReference>
<dbReference type="AlphaFoldDB" id="Q2L3W9"/>
<dbReference type="GO" id="GO:0008270">
    <property type="term" value="F:zinc ion binding"/>
    <property type="evidence" value="ECO:0007669"/>
    <property type="project" value="UniProtKB-KW"/>
</dbReference>
<evidence type="ECO:0000256" key="4">
    <source>
        <dbReference type="ARBA" id="ARBA00022723"/>
    </source>
</evidence>